<keyword evidence="8 12" id="KW-0798">TonB box</keyword>
<dbReference type="SUPFAM" id="SSF56935">
    <property type="entry name" value="Porins"/>
    <property type="match status" value="1"/>
</dbReference>
<reference evidence="16" key="1">
    <citation type="submission" date="2023-04" db="EMBL/GenBank/DDBJ databases">
        <title>Complete genome sequence of Temperatibacter marinus.</title>
        <authorList>
            <person name="Rong J.-C."/>
            <person name="Yi M.-L."/>
            <person name="Zhao Q."/>
        </authorList>
    </citation>
    <scope>NUCLEOTIDE SEQUENCE</scope>
    <source>
        <strain evidence="16">NBRC 110045</strain>
    </source>
</reference>
<dbReference type="GO" id="GO:0006826">
    <property type="term" value="P:iron ion transport"/>
    <property type="evidence" value="ECO:0007669"/>
    <property type="project" value="UniProtKB-KW"/>
</dbReference>
<protein>
    <submittedName>
        <fullName evidence="16">TonB-dependent receptor</fullName>
    </submittedName>
</protein>
<evidence type="ECO:0000256" key="1">
    <source>
        <dbReference type="ARBA" id="ARBA00004571"/>
    </source>
</evidence>
<keyword evidence="13" id="KW-0732">Signal</keyword>
<feature type="signal peptide" evidence="13">
    <location>
        <begin position="1"/>
        <end position="25"/>
    </location>
</feature>
<evidence type="ECO:0000259" key="15">
    <source>
        <dbReference type="Pfam" id="PF07715"/>
    </source>
</evidence>
<feature type="chain" id="PRO_5041208971" evidence="13">
    <location>
        <begin position="26"/>
        <end position="725"/>
    </location>
</feature>
<dbReference type="GO" id="GO:0009279">
    <property type="term" value="C:cell outer membrane"/>
    <property type="evidence" value="ECO:0007669"/>
    <property type="project" value="UniProtKB-SubCell"/>
</dbReference>
<dbReference type="InterPro" id="IPR036942">
    <property type="entry name" value="Beta-barrel_TonB_sf"/>
</dbReference>
<feature type="domain" description="TonB-dependent receptor plug" evidence="15">
    <location>
        <begin position="45"/>
        <end position="155"/>
    </location>
</feature>
<name>A0AA52EE70_9PROT</name>
<keyword evidence="2 11" id="KW-0813">Transport</keyword>
<dbReference type="PROSITE" id="PS52016">
    <property type="entry name" value="TONB_DEPENDENT_REC_3"/>
    <property type="match status" value="1"/>
</dbReference>
<feature type="domain" description="TonB-dependent receptor-like beta-barrel" evidence="14">
    <location>
        <begin position="266"/>
        <end position="692"/>
    </location>
</feature>
<keyword evidence="5 11" id="KW-0812">Transmembrane</keyword>
<sequence>MKHLKMTSSIAALMTATAFTTPILADDDLILEEIVVTAQKREQSLQDVPVSVSVVNGERMSNLLAGGADIRALASRVPGLNAESSNGRVAPRFYIRGLGNTDFDLAASQPVSVIMDGVVMENVALKSFPLFDVQRVEVLRGPQGTLFGKNTPAGIVKFDTNKPTQDEEGYASFNLGTLGTVELEGAYGGSIDENSSYRVSALYQRRGDWIDNGYTGEENAMGGFTETAARLQFLIEEGPASLHVSVQGRKNKGTSSIFRANIVGGGSNQLNENYDRDTVWFDAGENNPQEYDGLGASATITYDFDTVTLTSITSYNEADGFSLGDIDGGFGASFLPEMGPGFIPFPSATMDRMDKTSQFTQELRFASAADGDVRWQAGAYYFSSDLSVTTFPGFVPESTVQHDNSSWSLFAQVDGDVGESTVITAGARYTDDKKEMVANQVFGTVYETEISDGELSWDIAVNHELNDDVSVYGRLAKGFRAGSIQGRNVAFLDAVPFSVAKPETILSGEVGFKSTLVENRLRLNGAFYKWEMENQQISAVGGTAGNSILLINVPHTNGYGAEFDLEWLVNDNWFVTAGFALTETEIESSVLVGTCAQCTVLDPVKAGGFAQAQGNPLPQAPDWSLNFTARYGVELGEGEFFVFTDWFFEGEKNLFIYESAEYRTSGDLEGNLRVGYTWDDGGYEAAFYVKNITDEDNLKGGVDFNNNTAFVNDARTIGFSFRANF</sequence>
<evidence type="ECO:0000256" key="9">
    <source>
        <dbReference type="ARBA" id="ARBA00023136"/>
    </source>
</evidence>
<dbReference type="AlphaFoldDB" id="A0AA52EE70"/>
<keyword evidence="3 11" id="KW-1134">Transmembrane beta strand</keyword>
<evidence type="ECO:0000259" key="14">
    <source>
        <dbReference type="Pfam" id="PF00593"/>
    </source>
</evidence>
<dbReference type="InterPro" id="IPR039426">
    <property type="entry name" value="TonB-dep_rcpt-like"/>
</dbReference>
<comment type="subcellular location">
    <subcellularLocation>
        <location evidence="1 11">Cell outer membrane</location>
        <topology evidence="1 11">Multi-pass membrane protein</topology>
    </subcellularLocation>
</comment>
<dbReference type="Gene3D" id="2.40.170.20">
    <property type="entry name" value="TonB-dependent receptor, beta-barrel domain"/>
    <property type="match status" value="1"/>
</dbReference>
<dbReference type="InterPro" id="IPR012910">
    <property type="entry name" value="Plug_dom"/>
</dbReference>
<evidence type="ECO:0000256" key="8">
    <source>
        <dbReference type="ARBA" id="ARBA00023077"/>
    </source>
</evidence>
<dbReference type="KEGG" id="tmk:QGN29_02065"/>
<evidence type="ECO:0000256" key="2">
    <source>
        <dbReference type="ARBA" id="ARBA00022448"/>
    </source>
</evidence>
<evidence type="ECO:0000256" key="7">
    <source>
        <dbReference type="ARBA" id="ARBA00023065"/>
    </source>
</evidence>
<dbReference type="EMBL" id="CP123872">
    <property type="protein sequence ID" value="WND03151.1"/>
    <property type="molecule type" value="Genomic_DNA"/>
</dbReference>
<evidence type="ECO:0000256" key="11">
    <source>
        <dbReference type="PROSITE-ProRule" id="PRU01360"/>
    </source>
</evidence>
<comment type="similarity">
    <text evidence="11 12">Belongs to the TonB-dependent receptor family.</text>
</comment>
<keyword evidence="16" id="KW-0675">Receptor</keyword>
<dbReference type="Proteomes" id="UP001268683">
    <property type="component" value="Chromosome"/>
</dbReference>
<evidence type="ECO:0000256" key="10">
    <source>
        <dbReference type="ARBA" id="ARBA00023237"/>
    </source>
</evidence>
<evidence type="ECO:0000256" key="4">
    <source>
        <dbReference type="ARBA" id="ARBA00022496"/>
    </source>
</evidence>
<evidence type="ECO:0000256" key="6">
    <source>
        <dbReference type="ARBA" id="ARBA00023004"/>
    </source>
</evidence>
<gene>
    <name evidence="16" type="ORF">QGN29_02065</name>
</gene>
<evidence type="ECO:0000256" key="12">
    <source>
        <dbReference type="RuleBase" id="RU003357"/>
    </source>
</evidence>
<evidence type="ECO:0000256" key="3">
    <source>
        <dbReference type="ARBA" id="ARBA00022452"/>
    </source>
</evidence>
<keyword evidence="17" id="KW-1185">Reference proteome</keyword>
<evidence type="ECO:0000313" key="16">
    <source>
        <dbReference type="EMBL" id="WND03151.1"/>
    </source>
</evidence>
<keyword evidence="7" id="KW-0406">Ion transport</keyword>
<keyword evidence="6" id="KW-0408">Iron</keyword>
<dbReference type="RefSeq" id="WP_310799000.1">
    <property type="nucleotide sequence ID" value="NZ_CP123872.1"/>
</dbReference>
<evidence type="ECO:0000256" key="5">
    <source>
        <dbReference type="ARBA" id="ARBA00022692"/>
    </source>
</evidence>
<dbReference type="PANTHER" id="PTHR32552">
    <property type="entry name" value="FERRICHROME IRON RECEPTOR-RELATED"/>
    <property type="match status" value="1"/>
</dbReference>
<keyword evidence="4" id="KW-0410">Iron transport</keyword>
<proteinExistence type="inferred from homology"/>
<evidence type="ECO:0000256" key="13">
    <source>
        <dbReference type="SAM" id="SignalP"/>
    </source>
</evidence>
<dbReference type="PANTHER" id="PTHR32552:SF81">
    <property type="entry name" value="TONB-DEPENDENT OUTER MEMBRANE RECEPTOR"/>
    <property type="match status" value="1"/>
</dbReference>
<accession>A0AA52EE70</accession>
<keyword evidence="10 11" id="KW-0998">Cell outer membrane</keyword>
<evidence type="ECO:0000313" key="17">
    <source>
        <dbReference type="Proteomes" id="UP001268683"/>
    </source>
</evidence>
<dbReference type="Pfam" id="PF07715">
    <property type="entry name" value="Plug"/>
    <property type="match status" value="1"/>
</dbReference>
<dbReference type="Pfam" id="PF00593">
    <property type="entry name" value="TonB_dep_Rec_b-barrel"/>
    <property type="match status" value="1"/>
</dbReference>
<dbReference type="InterPro" id="IPR000531">
    <property type="entry name" value="Beta-barrel_TonB"/>
</dbReference>
<keyword evidence="9 11" id="KW-0472">Membrane</keyword>
<organism evidence="16 17">
    <name type="scientific">Temperatibacter marinus</name>
    <dbReference type="NCBI Taxonomy" id="1456591"/>
    <lineage>
        <taxon>Bacteria</taxon>
        <taxon>Pseudomonadati</taxon>
        <taxon>Pseudomonadota</taxon>
        <taxon>Alphaproteobacteria</taxon>
        <taxon>Kordiimonadales</taxon>
        <taxon>Temperatibacteraceae</taxon>
        <taxon>Temperatibacter</taxon>
    </lineage>
</organism>